<keyword evidence="7 14" id="KW-1133">Transmembrane helix</keyword>
<dbReference type="InterPro" id="IPR000537">
    <property type="entry name" value="UbiA_prenyltransferase"/>
</dbReference>
<dbReference type="Gene3D" id="1.10.357.140">
    <property type="entry name" value="UbiA prenyltransferase"/>
    <property type="match status" value="1"/>
</dbReference>
<dbReference type="InterPro" id="IPR006369">
    <property type="entry name" value="Protohaem_IX_farnesylTrfase"/>
</dbReference>
<evidence type="ECO:0000256" key="3">
    <source>
        <dbReference type="ARBA" id="ARBA00012292"/>
    </source>
</evidence>
<feature type="transmembrane region" description="Helical" evidence="14">
    <location>
        <begin position="125"/>
        <end position="142"/>
    </location>
</feature>
<keyword evidence="5 14" id="KW-0808">Transferase</keyword>
<keyword evidence="6 14" id="KW-0812">Transmembrane</keyword>
<comment type="miscellaneous">
    <text evidence="14">Carbon 2 of the heme B porphyrin ring is defined according to the Fischer nomenclature.</text>
</comment>
<dbReference type="RefSeq" id="WP_085211418.1">
    <property type="nucleotide sequence ID" value="NZ_FXAM01000001.1"/>
</dbReference>
<feature type="transmembrane region" description="Helical" evidence="14">
    <location>
        <begin position="217"/>
        <end position="239"/>
    </location>
</feature>
<evidence type="ECO:0000256" key="10">
    <source>
        <dbReference type="ARBA" id="ARBA00030253"/>
    </source>
</evidence>
<evidence type="ECO:0000256" key="14">
    <source>
        <dbReference type="HAMAP-Rule" id="MF_00154"/>
    </source>
</evidence>
<feature type="transmembrane region" description="Helical" evidence="14">
    <location>
        <begin position="100"/>
        <end position="119"/>
    </location>
</feature>
<feature type="transmembrane region" description="Helical" evidence="14">
    <location>
        <begin position="245"/>
        <end position="266"/>
    </location>
</feature>
<feature type="transmembrane region" description="Helical" evidence="14">
    <location>
        <begin position="278"/>
        <end position="298"/>
    </location>
</feature>
<evidence type="ECO:0000256" key="4">
    <source>
        <dbReference type="ARBA" id="ARBA00022475"/>
    </source>
</evidence>
<evidence type="ECO:0000256" key="8">
    <source>
        <dbReference type="ARBA" id="ARBA00023133"/>
    </source>
</evidence>
<evidence type="ECO:0000256" key="5">
    <source>
        <dbReference type="ARBA" id="ARBA00022679"/>
    </source>
</evidence>
<dbReference type="GO" id="GO:0008495">
    <property type="term" value="F:protoheme IX farnesyltransferase activity"/>
    <property type="evidence" value="ECO:0007669"/>
    <property type="project" value="UniProtKB-UniRule"/>
</dbReference>
<feature type="transmembrane region" description="Helical" evidence="14">
    <location>
        <begin position="176"/>
        <end position="196"/>
    </location>
</feature>
<dbReference type="STRING" id="1760988.SAMN02949497_1538"/>
<comment type="similarity">
    <text evidence="14">Belongs to the UbiA prenyltransferase family. Protoheme IX farnesyltransferase subfamily.</text>
</comment>
<dbReference type="EMBL" id="FXAM01000001">
    <property type="protein sequence ID" value="SMF94229.1"/>
    <property type="molecule type" value="Genomic_DNA"/>
</dbReference>
<dbReference type="NCBIfam" id="TIGR01473">
    <property type="entry name" value="cyoE_ctaB"/>
    <property type="match status" value="1"/>
</dbReference>
<dbReference type="EC" id="2.5.1.141" evidence="3 14"/>
<comment type="function">
    <text evidence="14">Converts heme B (protoheme IX) to heme O by substitution of the vinyl group on carbon 2 of heme B porphyrin ring with a hydroxyethyl farnesyl side group.</text>
</comment>
<dbReference type="Proteomes" id="UP000192923">
    <property type="component" value="Unassembled WGS sequence"/>
</dbReference>
<evidence type="ECO:0000313" key="15">
    <source>
        <dbReference type="EMBL" id="SMF94229.1"/>
    </source>
</evidence>
<feature type="transmembrane region" description="Helical" evidence="14">
    <location>
        <begin position="149"/>
        <end position="170"/>
    </location>
</feature>
<organism evidence="15 16">
    <name type="scientific">Methylomagnum ishizawai</name>
    <dbReference type="NCBI Taxonomy" id="1760988"/>
    <lineage>
        <taxon>Bacteria</taxon>
        <taxon>Pseudomonadati</taxon>
        <taxon>Pseudomonadota</taxon>
        <taxon>Gammaproteobacteria</taxon>
        <taxon>Methylococcales</taxon>
        <taxon>Methylococcaceae</taxon>
        <taxon>Methylomagnum</taxon>
    </lineage>
</organism>
<proteinExistence type="inferred from homology"/>
<feature type="transmembrane region" description="Helical" evidence="14">
    <location>
        <begin position="26"/>
        <end position="44"/>
    </location>
</feature>
<dbReference type="PANTHER" id="PTHR43448:SF7">
    <property type="entry name" value="4-HYDROXYBENZOATE SOLANESYLTRANSFERASE"/>
    <property type="match status" value="1"/>
</dbReference>
<evidence type="ECO:0000256" key="7">
    <source>
        <dbReference type="ARBA" id="ARBA00022989"/>
    </source>
</evidence>
<keyword evidence="16" id="KW-1185">Reference proteome</keyword>
<protein>
    <recommendedName>
        <fullName evidence="11 14">Protoheme IX farnesyltransferase</fullName>
        <ecNumber evidence="3 14">2.5.1.141</ecNumber>
    </recommendedName>
    <alternativeName>
        <fullName evidence="12 14">Heme B farnesyltransferase</fullName>
    </alternativeName>
    <alternativeName>
        <fullName evidence="10 14">Heme O synthase</fullName>
    </alternativeName>
</protein>
<evidence type="ECO:0000256" key="9">
    <source>
        <dbReference type="ARBA" id="ARBA00023136"/>
    </source>
</evidence>
<gene>
    <name evidence="14" type="primary">cyoE</name>
    <name evidence="15" type="ORF">SAMN02949497_1538</name>
</gene>
<dbReference type="CDD" id="cd13957">
    <property type="entry name" value="PT_UbiA_Cox10"/>
    <property type="match status" value="1"/>
</dbReference>
<evidence type="ECO:0000313" key="16">
    <source>
        <dbReference type="Proteomes" id="UP000192923"/>
    </source>
</evidence>
<comment type="subcellular location">
    <subcellularLocation>
        <location evidence="1 14">Cell membrane</location>
        <topology evidence="1 14">Multi-pass membrane protein</topology>
    </subcellularLocation>
</comment>
<evidence type="ECO:0000256" key="6">
    <source>
        <dbReference type="ARBA" id="ARBA00022692"/>
    </source>
</evidence>
<dbReference type="Pfam" id="PF01040">
    <property type="entry name" value="UbiA"/>
    <property type="match status" value="1"/>
</dbReference>
<keyword evidence="9 14" id="KW-0472">Membrane</keyword>
<comment type="catalytic activity">
    <reaction evidence="13 14">
        <text>heme b + (2E,6E)-farnesyl diphosphate + H2O = Fe(II)-heme o + diphosphate</text>
        <dbReference type="Rhea" id="RHEA:28070"/>
        <dbReference type="ChEBI" id="CHEBI:15377"/>
        <dbReference type="ChEBI" id="CHEBI:33019"/>
        <dbReference type="ChEBI" id="CHEBI:60344"/>
        <dbReference type="ChEBI" id="CHEBI:60530"/>
        <dbReference type="ChEBI" id="CHEBI:175763"/>
        <dbReference type="EC" id="2.5.1.141"/>
    </reaction>
</comment>
<sequence length="301" mass="32901">MTTPTLPASAASVSVTWRAYLGLCKLRVVGAIVFTAVIGMFLAVPEPPPLLLSFWAALGIGLAAASAAALNHVYDREADSKMGRTEYRPLPQHQLEPRQANVFAAILCLLSMAILGFLVNPLTAVLTFLSLIGYAVIYTRYLKRVTTQNIVIGGAAGAAPPVLGWCAITGNLDPHSLLLFLLIFVWTPPHFWPLALAKKDEYKLADMPMLPVIYGDAITKLHILLYTILLFISSLLPYLTHMSGLIYLGAAVVLGLGFLYFAVRLWKAQDNKLAMKTFGYSLFYLMGLFSALLVDHYVRVG</sequence>
<dbReference type="GO" id="GO:0048034">
    <property type="term" value="P:heme O biosynthetic process"/>
    <property type="evidence" value="ECO:0007669"/>
    <property type="project" value="UniProtKB-UniRule"/>
</dbReference>
<dbReference type="AlphaFoldDB" id="A0A1Y6CU96"/>
<dbReference type="NCBIfam" id="NF003349">
    <property type="entry name" value="PRK04375.1-2"/>
    <property type="match status" value="1"/>
</dbReference>
<name>A0A1Y6CU96_9GAMM</name>
<keyword evidence="8 14" id="KW-0350">Heme biosynthesis</keyword>
<dbReference type="UniPathway" id="UPA00834">
    <property type="reaction ID" value="UER00712"/>
</dbReference>
<keyword evidence="4 14" id="KW-1003">Cell membrane</keyword>
<dbReference type="FunFam" id="1.10.357.140:FF:000001">
    <property type="entry name" value="Protoheme IX farnesyltransferase"/>
    <property type="match status" value="1"/>
</dbReference>
<dbReference type="HAMAP" id="MF_00154">
    <property type="entry name" value="CyoE_CtaB"/>
    <property type="match status" value="1"/>
</dbReference>
<dbReference type="PANTHER" id="PTHR43448">
    <property type="entry name" value="PROTOHEME IX FARNESYLTRANSFERASE, MITOCHONDRIAL"/>
    <property type="match status" value="1"/>
</dbReference>
<feature type="transmembrane region" description="Helical" evidence="14">
    <location>
        <begin position="50"/>
        <end position="74"/>
    </location>
</feature>
<evidence type="ECO:0000256" key="11">
    <source>
        <dbReference type="ARBA" id="ARBA00040810"/>
    </source>
</evidence>
<dbReference type="InterPro" id="IPR044878">
    <property type="entry name" value="UbiA_sf"/>
</dbReference>
<comment type="pathway">
    <text evidence="2 14">Porphyrin-containing compound metabolism; heme O biosynthesis; heme O from protoheme: step 1/1.</text>
</comment>
<reference evidence="15 16" key="1">
    <citation type="submission" date="2016-12" db="EMBL/GenBank/DDBJ databases">
        <authorList>
            <person name="Song W.-J."/>
            <person name="Kurnit D.M."/>
        </authorList>
    </citation>
    <scope>NUCLEOTIDE SEQUENCE [LARGE SCALE GENOMIC DNA]</scope>
    <source>
        <strain evidence="15 16">175</strain>
    </source>
</reference>
<accession>A0A1Y6CU96</accession>
<dbReference type="OrthoDB" id="9814417at2"/>
<evidence type="ECO:0000256" key="13">
    <source>
        <dbReference type="ARBA" id="ARBA00047690"/>
    </source>
</evidence>
<evidence type="ECO:0000256" key="2">
    <source>
        <dbReference type="ARBA" id="ARBA00004919"/>
    </source>
</evidence>
<evidence type="ECO:0000256" key="1">
    <source>
        <dbReference type="ARBA" id="ARBA00004651"/>
    </source>
</evidence>
<dbReference type="GO" id="GO:0005886">
    <property type="term" value="C:plasma membrane"/>
    <property type="evidence" value="ECO:0007669"/>
    <property type="project" value="UniProtKB-SubCell"/>
</dbReference>
<evidence type="ECO:0000256" key="12">
    <source>
        <dbReference type="ARBA" id="ARBA00042475"/>
    </source>
</evidence>